<dbReference type="InterPro" id="IPR013758">
    <property type="entry name" value="Topo_IIA_A/C_ab"/>
</dbReference>
<accession>C1EGN9</accession>
<dbReference type="SMART" id="SM00434">
    <property type="entry name" value="TOP4c"/>
    <property type="match status" value="1"/>
</dbReference>
<feature type="compositionally biased region" description="Acidic residues" evidence="8">
    <location>
        <begin position="816"/>
        <end position="826"/>
    </location>
</feature>
<dbReference type="EMBL" id="CP001332">
    <property type="protein sequence ID" value="ACO67159.1"/>
    <property type="molecule type" value="Genomic_DNA"/>
</dbReference>
<organism evidence="10 11">
    <name type="scientific">Micromonas commoda (strain RCC299 / NOUM17 / CCMP2709)</name>
    <name type="common">Picoplanktonic green alga</name>
    <dbReference type="NCBI Taxonomy" id="296587"/>
    <lineage>
        <taxon>Eukaryota</taxon>
        <taxon>Viridiplantae</taxon>
        <taxon>Chlorophyta</taxon>
        <taxon>Mamiellophyceae</taxon>
        <taxon>Mamiellales</taxon>
        <taxon>Mamiellaceae</taxon>
        <taxon>Micromonas</taxon>
    </lineage>
</organism>
<evidence type="ECO:0000256" key="2">
    <source>
        <dbReference type="ARBA" id="ARBA00008263"/>
    </source>
</evidence>
<dbReference type="SUPFAM" id="SSF101904">
    <property type="entry name" value="GyrA/ParC C-terminal domain-like"/>
    <property type="match status" value="1"/>
</dbReference>
<gene>
    <name evidence="10" type="ORF">MICPUN_88167</name>
</gene>
<dbReference type="FunCoup" id="C1EGN9">
    <property type="interactions" value="401"/>
</dbReference>
<dbReference type="PANTHER" id="PTHR43493">
    <property type="entry name" value="DNA GYRASE/TOPOISOMERASE SUBUNIT A"/>
    <property type="match status" value="1"/>
</dbReference>
<dbReference type="Gene3D" id="3.30.1360.40">
    <property type="match status" value="1"/>
</dbReference>
<dbReference type="EC" id="5.6.2.2" evidence="3"/>
<evidence type="ECO:0000256" key="1">
    <source>
        <dbReference type="ARBA" id="ARBA00000185"/>
    </source>
</evidence>
<dbReference type="STRING" id="296587.C1EGN9"/>
<feature type="domain" description="Topo IIA-type catalytic" evidence="9">
    <location>
        <begin position="135"/>
        <end position="615"/>
    </location>
</feature>
<keyword evidence="4 7" id="KW-0799">Topoisomerase</keyword>
<dbReference type="Pfam" id="PF03989">
    <property type="entry name" value="DNA_gyraseA_C"/>
    <property type="match status" value="6"/>
</dbReference>
<dbReference type="NCBIfam" id="TIGR01063">
    <property type="entry name" value="gyrA"/>
    <property type="match status" value="1"/>
</dbReference>
<protein>
    <recommendedName>
        <fullName evidence="3">DNA topoisomerase (ATP-hydrolyzing)</fullName>
        <ecNumber evidence="3">5.6.2.2</ecNumber>
    </recommendedName>
</protein>
<dbReference type="OrthoDB" id="276498at2759"/>
<dbReference type="InterPro" id="IPR002205">
    <property type="entry name" value="Topo_IIA_dom_A"/>
</dbReference>
<feature type="compositionally biased region" description="Acidic residues" evidence="8">
    <location>
        <begin position="837"/>
        <end position="850"/>
    </location>
</feature>
<proteinExistence type="inferred from homology"/>
<evidence type="ECO:0000313" key="11">
    <source>
        <dbReference type="Proteomes" id="UP000002009"/>
    </source>
</evidence>
<dbReference type="PROSITE" id="PS52040">
    <property type="entry name" value="TOPO_IIA"/>
    <property type="match status" value="1"/>
</dbReference>
<dbReference type="KEGG" id="mis:MICPUN_88167"/>
<dbReference type="CDD" id="cd00187">
    <property type="entry name" value="TOP4c"/>
    <property type="match status" value="1"/>
</dbReference>
<keyword evidence="5 7" id="KW-0238">DNA-binding</keyword>
<evidence type="ECO:0000256" key="4">
    <source>
        <dbReference type="ARBA" id="ARBA00023029"/>
    </source>
</evidence>
<dbReference type="Proteomes" id="UP000002009">
    <property type="component" value="Chromosome 14"/>
</dbReference>
<evidence type="ECO:0000256" key="6">
    <source>
        <dbReference type="ARBA" id="ARBA00023235"/>
    </source>
</evidence>
<dbReference type="SUPFAM" id="SSF56719">
    <property type="entry name" value="Type II DNA topoisomerase"/>
    <property type="match status" value="1"/>
</dbReference>
<dbReference type="Gene3D" id="3.90.199.10">
    <property type="entry name" value="Topoisomerase II, domain 5"/>
    <property type="match status" value="1"/>
</dbReference>
<dbReference type="Gene3D" id="1.10.268.10">
    <property type="entry name" value="Topoisomerase, domain 3"/>
    <property type="match status" value="1"/>
</dbReference>
<name>C1EGN9_MICCC</name>
<dbReference type="InterPro" id="IPR013760">
    <property type="entry name" value="Topo_IIA-like_dom_sf"/>
</dbReference>
<feature type="region of interest" description="Disordered" evidence="8">
    <location>
        <begin position="812"/>
        <end position="854"/>
    </location>
</feature>
<evidence type="ECO:0000259" key="9">
    <source>
        <dbReference type="PROSITE" id="PS52040"/>
    </source>
</evidence>
<keyword evidence="11" id="KW-1185">Reference proteome</keyword>
<evidence type="ECO:0000256" key="7">
    <source>
        <dbReference type="PROSITE-ProRule" id="PRU01384"/>
    </source>
</evidence>
<dbReference type="InterPro" id="IPR050220">
    <property type="entry name" value="Type_II_DNA_Topoisomerases"/>
</dbReference>
<dbReference type="GO" id="GO:0005737">
    <property type="term" value="C:cytoplasm"/>
    <property type="evidence" value="ECO:0007669"/>
    <property type="project" value="TreeGrafter"/>
</dbReference>
<dbReference type="FunFam" id="3.30.1360.40:FF:000002">
    <property type="entry name" value="DNA gyrase subunit A"/>
    <property type="match status" value="1"/>
</dbReference>
<sequence length="963" mass="103514">MSNVASVRRAARSAASSSALRSHLGSLRGFWGSSSSTAALAAPDAAWGTRWTRRSAVVAALGDTRGTFDRTRDPRRRLLSSDARGGNVATRVVTGGGGGGDTGVEDERIVDLELHLEASQSYLSYAMSVIVGRALPDVRDGLKPVHRRILYAMHELGLDSKKPFKKCARVVGEVLGKFHPHGDQSVYDALVRMAQDFSMSSALVDGHGNFGSLDADPPAAMRYTECRLKPAAEAMLLADIGLDAVDFTETFDGSQTEPAVLPARLPNLLINGSTGIAVGMATSIPPHNLREVANALVRFASDPERCTLEDLLEVMPAPDFPTGGIIVQQRGGFKEMYRTGKGGVNLRGAATVEKVSGGGRNGQARDAVVITSIPYQTNKASLCEQIADLVNSRTIEGVSDVRDESDRDGMRVVVEIRRGADANFVLDQLYARTKLQTRVSVNLVGLVGREPKVLSLMEIMREFLAFRCDAVERRARHELQKASGRLHVVEGYLAVQAAPDAVVAAIRAAKDGPTAQAALQEKPFWLSEKQAEAVLAMPLRRLTGLEHDKLKTEEAELTARVEDLTGLLGDRSRVIATVAREAKELRDTFGVDRRTDIDTDAQIHAKKMNVTLDMLNSPSLVIMTNRGYIKRIDPAVFSKQNRATRGRNMGKMRGGDEVTKVTHCNGLDTVLFFTDRGRVHAVRAFNIPQASTSALGTPFTRVLKLAEGESITAMLPVDTTEEPGEEGETSLCFVTARGLIKRTCASEFVGIRNNGKKALVLRKGDRLKHVDIVKKGDGIIIGGIDGSVIHFDADSVRAQGRAAAGVKAMAFKPDGLDDTSEDDDTSEALPANASAGDVEDDSEEDGEDEDAKGPMLFFVSSDGRGKRISVAQFAQQSRAGRGKKGMGLMKGSKLAALCLTGLDSDEHEHVIIGSQGGVMNRYDVASIRPQSGRAAKGVNVMKLSDGDTVRDITLLPAELGDDE</sequence>
<dbReference type="RefSeq" id="XP_002505901.1">
    <property type="nucleotide sequence ID" value="XM_002505855.1"/>
</dbReference>
<dbReference type="GO" id="GO:0006265">
    <property type="term" value="P:DNA topological change"/>
    <property type="evidence" value="ECO:0007669"/>
    <property type="project" value="UniProtKB-UniRule"/>
</dbReference>
<dbReference type="eggNOG" id="KOG0355">
    <property type="taxonomic scope" value="Eukaryota"/>
</dbReference>
<dbReference type="NCBIfam" id="NF004044">
    <property type="entry name" value="PRK05561.1"/>
    <property type="match status" value="1"/>
</dbReference>
<dbReference type="InterPro" id="IPR006691">
    <property type="entry name" value="GyrA/parC_rep"/>
</dbReference>
<reference evidence="10 11" key="1">
    <citation type="journal article" date="2009" name="Science">
        <title>Green evolution and dynamic adaptations revealed by genomes of the marine picoeukaryotes Micromonas.</title>
        <authorList>
            <person name="Worden A.Z."/>
            <person name="Lee J.H."/>
            <person name="Mock T."/>
            <person name="Rouze P."/>
            <person name="Simmons M.P."/>
            <person name="Aerts A.L."/>
            <person name="Allen A.E."/>
            <person name="Cuvelier M.L."/>
            <person name="Derelle E."/>
            <person name="Everett M.V."/>
            <person name="Foulon E."/>
            <person name="Grimwood J."/>
            <person name="Gundlach H."/>
            <person name="Henrissat B."/>
            <person name="Napoli C."/>
            <person name="McDonald S.M."/>
            <person name="Parker M.S."/>
            <person name="Rombauts S."/>
            <person name="Salamov A."/>
            <person name="Von Dassow P."/>
            <person name="Badger J.H."/>
            <person name="Coutinho P.M."/>
            <person name="Demir E."/>
            <person name="Dubchak I."/>
            <person name="Gentemann C."/>
            <person name="Eikrem W."/>
            <person name="Gready J.E."/>
            <person name="John U."/>
            <person name="Lanier W."/>
            <person name="Lindquist E.A."/>
            <person name="Lucas S."/>
            <person name="Mayer K.F."/>
            <person name="Moreau H."/>
            <person name="Not F."/>
            <person name="Otillar R."/>
            <person name="Panaud O."/>
            <person name="Pangilinan J."/>
            <person name="Paulsen I."/>
            <person name="Piegu B."/>
            <person name="Poliakov A."/>
            <person name="Robbens S."/>
            <person name="Schmutz J."/>
            <person name="Toulza E."/>
            <person name="Wyss T."/>
            <person name="Zelensky A."/>
            <person name="Zhou K."/>
            <person name="Armbrust E.V."/>
            <person name="Bhattacharya D."/>
            <person name="Goodenough U.W."/>
            <person name="Van de Peer Y."/>
            <person name="Grigoriev I.V."/>
        </authorList>
    </citation>
    <scope>NUCLEOTIDE SEQUENCE [LARGE SCALE GENOMIC DNA]</scope>
    <source>
        <strain evidence="11">RCC299 / NOUM17</strain>
    </source>
</reference>
<evidence type="ECO:0000256" key="8">
    <source>
        <dbReference type="SAM" id="MobiDB-lite"/>
    </source>
</evidence>
<dbReference type="GO" id="GO:0005524">
    <property type="term" value="F:ATP binding"/>
    <property type="evidence" value="ECO:0007669"/>
    <property type="project" value="InterPro"/>
</dbReference>
<evidence type="ECO:0000256" key="5">
    <source>
        <dbReference type="ARBA" id="ARBA00023125"/>
    </source>
</evidence>
<evidence type="ECO:0000313" key="10">
    <source>
        <dbReference type="EMBL" id="ACO67159.1"/>
    </source>
</evidence>
<dbReference type="GeneID" id="8248832"/>
<dbReference type="PANTHER" id="PTHR43493:SF5">
    <property type="entry name" value="DNA GYRASE SUBUNIT A, CHLOROPLASTIC_MITOCHONDRIAL"/>
    <property type="match status" value="1"/>
</dbReference>
<dbReference type="GO" id="GO:0003677">
    <property type="term" value="F:DNA binding"/>
    <property type="evidence" value="ECO:0007669"/>
    <property type="project" value="UniProtKB-UniRule"/>
</dbReference>
<comment type="catalytic activity">
    <reaction evidence="1 7">
        <text>ATP-dependent breakage, passage and rejoining of double-stranded DNA.</text>
        <dbReference type="EC" id="5.6.2.2"/>
    </reaction>
</comment>
<dbReference type="OMA" id="THHWLLF"/>
<dbReference type="Pfam" id="PF00521">
    <property type="entry name" value="DNA_topoisoIV"/>
    <property type="match status" value="1"/>
</dbReference>
<feature type="active site" description="O-(5'-phospho-DNA)-tyrosine intermediate" evidence="7">
    <location>
        <position position="223"/>
    </location>
</feature>
<comment type="similarity">
    <text evidence="2">Belongs to the type II topoisomerase GyrA/ParC subunit family.</text>
</comment>
<dbReference type="Gene3D" id="2.120.10.90">
    <property type="entry name" value="DNA gyrase/topoisomerase IV, subunit A, C-terminal"/>
    <property type="match status" value="1"/>
</dbReference>
<keyword evidence="6 7" id="KW-0413">Isomerase</keyword>
<dbReference type="GO" id="GO:0009330">
    <property type="term" value="C:DNA topoisomerase type II (double strand cut, ATP-hydrolyzing) complex"/>
    <property type="evidence" value="ECO:0007669"/>
    <property type="project" value="TreeGrafter"/>
</dbReference>
<dbReference type="InParanoid" id="C1EGN9"/>
<dbReference type="InterPro" id="IPR013757">
    <property type="entry name" value="Topo_IIA_A_a_sf"/>
</dbReference>
<evidence type="ECO:0000256" key="3">
    <source>
        <dbReference type="ARBA" id="ARBA00012895"/>
    </source>
</evidence>
<dbReference type="InterPro" id="IPR035516">
    <property type="entry name" value="Gyrase/topoIV_suA_C"/>
</dbReference>
<dbReference type="GO" id="GO:0003918">
    <property type="term" value="F:DNA topoisomerase type II (double strand cut, ATP-hydrolyzing) activity"/>
    <property type="evidence" value="ECO:0007669"/>
    <property type="project" value="UniProtKB-EC"/>
</dbReference>
<dbReference type="AlphaFoldDB" id="C1EGN9"/>